<protein>
    <submittedName>
        <fullName evidence="1">Uncharacterized protein</fullName>
    </submittedName>
</protein>
<evidence type="ECO:0000313" key="2">
    <source>
        <dbReference type="Proteomes" id="UP001056120"/>
    </source>
</evidence>
<keyword evidence="2" id="KW-1185">Reference proteome</keyword>
<reference evidence="2" key="1">
    <citation type="journal article" date="2022" name="Mol. Ecol. Resour.">
        <title>The genomes of chicory, endive, great burdock and yacon provide insights into Asteraceae palaeo-polyploidization history and plant inulin production.</title>
        <authorList>
            <person name="Fan W."/>
            <person name="Wang S."/>
            <person name="Wang H."/>
            <person name="Wang A."/>
            <person name="Jiang F."/>
            <person name="Liu H."/>
            <person name="Zhao H."/>
            <person name="Xu D."/>
            <person name="Zhang Y."/>
        </authorList>
    </citation>
    <scope>NUCLEOTIDE SEQUENCE [LARGE SCALE GENOMIC DNA]</scope>
    <source>
        <strain evidence="2">cv. Yunnan</strain>
    </source>
</reference>
<organism evidence="1 2">
    <name type="scientific">Smallanthus sonchifolius</name>
    <dbReference type="NCBI Taxonomy" id="185202"/>
    <lineage>
        <taxon>Eukaryota</taxon>
        <taxon>Viridiplantae</taxon>
        <taxon>Streptophyta</taxon>
        <taxon>Embryophyta</taxon>
        <taxon>Tracheophyta</taxon>
        <taxon>Spermatophyta</taxon>
        <taxon>Magnoliopsida</taxon>
        <taxon>eudicotyledons</taxon>
        <taxon>Gunneridae</taxon>
        <taxon>Pentapetalae</taxon>
        <taxon>asterids</taxon>
        <taxon>campanulids</taxon>
        <taxon>Asterales</taxon>
        <taxon>Asteraceae</taxon>
        <taxon>Asteroideae</taxon>
        <taxon>Heliantheae alliance</taxon>
        <taxon>Millerieae</taxon>
        <taxon>Smallanthus</taxon>
    </lineage>
</organism>
<name>A0ACB9E859_9ASTR</name>
<dbReference type="Proteomes" id="UP001056120">
    <property type="component" value="Linkage Group LG18"/>
</dbReference>
<reference evidence="1 2" key="2">
    <citation type="journal article" date="2022" name="Mol. Ecol. Resour.">
        <title>The genomes of chicory, endive, great burdock and yacon provide insights into Asteraceae paleo-polyploidization history and plant inulin production.</title>
        <authorList>
            <person name="Fan W."/>
            <person name="Wang S."/>
            <person name="Wang H."/>
            <person name="Wang A."/>
            <person name="Jiang F."/>
            <person name="Liu H."/>
            <person name="Zhao H."/>
            <person name="Xu D."/>
            <person name="Zhang Y."/>
        </authorList>
    </citation>
    <scope>NUCLEOTIDE SEQUENCE [LARGE SCALE GENOMIC DNA]</scope>
    <source>
        <strain evidence="2">cv. Yunnan</strain>
        <tissue evidence="1">Leaves</tissue>
    </source>
</reference>
<proteinExistence type="predicted"/>
<dbReference type="EMBL" id="CM042035">
    <property type="protein sequence ID" value="KAI3755074.1"/>
    <property type="molecule type" value="Genomic_DNA"/>
</dbReference>
<accession>A0ACB9E859</accession>
<evidence type="ECO:0000313" key="1">
    <source>
        <dbReference type="EMBL" id="KAI3755074.1"/>
    </source>
</evidence>
<gene>
    <name evidence="1" type="ORF">L1987_54867</name>
</gene>
<sequence>MRYNHVFDTLFLETRVNFNLKSDAELFAIAKCKTVVSAIEGEVGFRRAVYIPKMAPMNNEDVVNPKTKIIRLYVKHVFISADFDAELVNSIIYGFQLGLAR</sequence>
<comment type="caution">
    <text evidence="1">The sequence shown here is derived from an EMBL/GenBank/DDBJ whole genome shotgun (WGS) entry which is preliminary data.</text>
</comment>